<dbReference type="RefSeq" id="WP_160774037.1">
    <property type="nucleotide sequence ID" value="NZ_WUMV01000001.1"/>
</dbReference>
<evidence type="ECO:0000313" key="3">
    <source>
        <dbReference type="Proteomes" id="UP000433101"/>
    </source>
</evidence>
<feature type="signal peptide" evidence="1">
    <location>
        <begin position="1"/>
        <end position="26"/>
    </location>
</feature>
<dbReference type="EMBL" id="WUMV01000001">
    <property type="protein sequence ID" value="MXN63813.1"/>
    <property type="molecule type" value="Genomic_DNA"/>
</dbReference>
<gene>
    <name evidence="2" type="ORF">GR183_02760</name>
</gene>
<reference evidence="2 3" key="1">
    <citation type="submission" date="2019-12" db="EMBL/GenBank/DDBJ databases">
        <authorList>
            <person name="Li M."/>
        </authorList>
    </citation>
    <scope>NUCLEOTIDE SEQUENCE [LARGE SCALE GENOMIC DNA]</scope>
    <source>
        <strain evidence="2 3">GBMRC 2046</strain>
    </source>
</reference>
<protein>
    <submittedName>
        <fullName evidence="2">Uncharacterized protein</fullName>
    </submittedName>
</protein>
<name>A0A7X3LRM2_9HYPH</name>
<dbReference type="AlphaFoldDB" id="A0A7X3LRM2"/>
<organism evidence="2 3">
    <name type="scientific">Stappia sediminis</name>
    <dbReference type="NCBI Taxonomy" id="2692190"/>
    <lineage>
        <taxon>Bacteria</taxon>
        <taxon>Pseudomonadati</taxon>
        <taxon>Pseudomonadota</taxon>
        <taxon>Alphaproteobacteria</taxon>
        <taxon>Hyphomicrobiales</taxon>
        <taxon>Stappiaceae</taxon>
        <taxon>Stappia</taxon>
    </lineage>
</organism>
<feature type="chain" id="PRO_5030921932" evidence="1">
    <location>
        <begin position="27"/>
        <end position="110"/>
    </location>
</feature>
<sequence>MISRLAHIPALCLLLFALVAAHPFMASMAKGMERAPDARVEAVALASSVSSTHSGHRACQGKICLDVIVHATKPGMASPGVRNIFYGISVSLGEEVARIADTPPPRHLDA</sequence>
<evidence type="ECO:0000256" key="1">
    <source>
        <dbReference type="SAM" id="SignalP"/>
    </source>
</evidence>
<proteinExistence type="predicted"/>
<dbReference type="Proteomes" id="UP000433101">
    <property type="component" value="Unassembled WGS sequence"/>
</dbReference>
<evidence type="ECO:0000313" key="2">
    <source>
        <dbReference type="EMBL" id="MXN63813.1"/>
    </source>
</evidence>
<comment type="caution">
    <text evidence="2">The sequence shown here is derived from an EMBL/GenBank/DDBJ whole genome shotgun (WGS) entry which is preliminary data.</text>
</comment>
<keyword evidence="1" id="KW-0732">Signal</keyword>
<accession>A0A7X3LRM2</accession>
<keyword evidence="3" id="KW-1185">Reference proteome</keyword>